<feature type="non-terminal residue" evidence="1">
    <location>
        <position position="38"/>
    </location>
</feature>
<keyword evidence="2" id="KW-1185">Reference proteome</keyword>
<dbReference type="AlphaFoldDB" id="A0A392VB84"/>
<evidence type="ECO:0000313" key="1">
    <source>
        <dbReference type="EMBL" id="MCI85586.1"/>
    </source>
</evidence>
<dbReference type="EMBL" id="LXQA011119214">
    <property type="protein sequence ID" value="MCI85586.1"/>
    <property type="molecule type" value="Genomic_DNA"/>
</dbReference>
<comment type="caution">
    <text evidence="1">The sequence shown here is derived from an EMBL/GenBank/DDBJ whole genome shotgun (WGS) entry which is preliminary data.</text>
</comment>
<protein>
    <submittedName>
        <fullName evidence="1">Uncharacterized protein</fullName>
    </submittedName>
</protein>
<organism evidence="1 2">
    <name type="scientific">Trifolium medium</name>
    <dbReference type="NCBI Taxonomy" id="97028"/>
    <lineage>
        <taxon>Eukaryota</taxon>
        <taxon>Viridiplantae</taxon>
        <taxon>Streptophyta</taxon>
        <taxon>Embryophyta</taxon>
        <taxon>Tracheophyta</taxon>
        <taxon>Spermatophyta</taxon>
        <taxon>Magnoliopsida</taxon>
        <taxon>eudicotyledons</taxon>
        <taxon>Gunneridae</taxon>
        <taxon>Pentapetalae</taxon>
        <taxon>rosids</taxon>
        <taxon>fabids</taxon>
        <taxon>Fabales</taxon>
        <taxon>Fabaceae</taxon>
        <taxon>Papilionoideae</taxon>
        <taxon>50 kb inversion clade</taxon>
        <taxon>NPAAA clade</taxon>
        <taxon>Hologalegina</taxon>
        <taxon>IRL clade</taxon>
        <taxon>Trifolieae</taxon>
        <taxon>Trifolium</taxon>
    </lineage>
</organism>
<accession>A0A392VB84</accession>
<reference evidence="1 2" key="1">
    <citation type="journal article" date="2018" name="Front. Plant Sci.">
        <title>Red Clover (Trifolium pratense) and Zigzag Clover (T. medium) - A Picture of Genomic Similarities and Differences.</title>
        <authorList>
            <person name="Dluhosova J."/>
            <person name="Istvanek J."/>
            <person name="Nedelnik J."/>
            <person name="Repkova J."/>
        </authorList>
    </citation>
    <scope>NUCLEOTIDE SEQUENCE [LARGE SCALE GENOMIC DNA]</scope>
    <source>
        <strain evidence="2">cv. 10/8</strain>
        <tissue evidence="1">Leaf</tissue>
    </source>
</reference>
<name>A0A392VB84_9FABA</name>
<evidence type="ECO:0000313" key="2">
    <source>
        <dbReference type="Proteomes" id="UP000265520"/>
    </source>
</evidence>
<proteinExistence type="predicted"/>
<sequence>MGRRRLGMGRRSQHWNGLGAAICASCPGAGYEAQGTVH</sequence>
<dbReference type="Proteomes" id="UP000265520">
    <property type="component" value="Unassembled WGS sequence"/>
</dbReference>